<keyword evidence="1" id="KW-0472">Membrane</keyword>
<dbReference type="Proteomes" id="UP000287171">
    <property type="component" value="Unassembled WGS sequence"/>
</dbReference>
<feature type="transmembrane region" description="Helical" evidence="1">
    <location>
        <begin position="12"/>
        <end position="34"/>
    </location>
</feature>
<evidence type="ECO:0000313" key="3">
    <source>
        <dbReference type="Proteomes" id="UP000287171"/>
    </source>
</evidence>
<reference evidence="3" key="1">
    <citation type="submission" date="2018-12" db="EMBL/GenBank/DDBJ databases">
        <title>Tengunoibacter tsumagoiensis gen. nov., sp. nov., Dictyobacter kobayashii sp. nov., D. alpinus sp. nov., and D. joshuensis sp. nov. and description of Dictyobacteraceae fam. nov. within the order Ktedonobacterales isolated from Tengu-no-mugimeshi.</title>
        <authorList>
            <person name="Wang C.M."/>
            <person name="Zheng Y."/>
            <person name="Sakai Y."/>
            <person name="Toyoda A."/>
            <person name="Minakuchi Y."/>
            <person name="Abe K."/>
            <person name="Yokota A."/>
            <person name="Yabe S."/>
        </authorList>
    </citation>
    <scope>NUCLEOTIDE SEQUENCE [LARGE SCALE GENOMIC DNA]</scope>
    <source>
        <strain evidence="3">Uno16</strain>
    </source>
</reference>
<evidence type="ECO:0000313" key="2">
    <source>
        <dbReference type="EMBL" id="GCE25076.1"/>
    </source>
</evidence>
<name>A0A402B152_9CHLR</name>
<protein>
    <submittedName>
        <fullName evidence="2">Uncharacterized protein</fullName>
    </submittedName>
</protein>
<keyword evidence="1" id="KW-1133">Transmembrane helix</keyword>
<dbReference type="OrthoDB" id="164524at2"/>
<dbReference type="EMBL" id="BIFT01000001">
    <property type="protein sequence ID" value="GCE25076.1"/>
    <property type="molecule type" value="Genomic_DNA"/>
</dbReference>
<evidence type="ECO:0000256" key="1">
    <source>
        <dbReference type="SAM" id="Phobius"/>
    </source>
</evidence>
<gene>
    <name evidence="2" type="ORF">KDA_05600</name>
</gene>
<sequence length="110" mass="12524">MMWGYGLNWLSMTLMMLGSTIWLMILVVIGWTIIRWLDQRIVVSPARQIAVPSGSVSTAREILGQRYARGEIDAATFEQMSERLDAADNRHQKHWGNVSRPMGEKLFDAS</sequence>
<keyword evidence="1" id="KW-0812">Transmembrane</keyword>
<keyword evidence="3" id="KW-1185">Reference proteome</keyword>
<organism evidence="2 3">
    <name type="scientific">Dictyobacter alpinus</name>
    <dbReference type="NCBI Taxonomy" id="2014873"/>
    <lineage>
        <taxon>Bacteria</taxon>
        <taxon>Bacillati</taxon>
        <taxon>Chloroflexota</taxon>
        <taxon>Ktedonobacteria</taxon>
        <taxon>Ktedonobacterales</taxon>
        <taxon>Dictyobacteraceae</taxon>
        <taxon>Dictyobacter</taxon>
    </lineage>
</organism>
<dbReference type="RefSeq" id="WP_126625706.1">
    <property type="nucleotide sequence ID" value="NZ_BIFT01000001.1"/>
</dbReference>
<comment type="caution">
    <text evidence="2">The sequence shown here is derived from an EMBL/GenBank/DDBJ whole genome shotgun (WGS) entry which is preliminary data.</text>
</comment>
<accession>A0A402B152</accession>
<dbReference type="AlphaFoldDB" id="A0A402B152"/>
<proteinExistence type="predicted"/>